<proteinExistence type="predicted"/>
<reference evidence="2" key="1">
    <citation type="submission" date="2022-05" db="EMBL/GenBank/DDBJ databases">
        <title>A multi-omics perspective on studying reproductive biology in Daphnia sinensis.</title>
        <authorList>
            <person name="Jia J."/>
        </authorList>
    </citation>
    <scope>NUCLEOTIDE SEQUENCE</scope>
    <source>
        <strain evidence="2">WSL</strain>
    </source>
</reference>
<feature type="region of interest" description="Disordered" evidence="1">
    <location>
        <begin position="1"/>
        <end position="40"/>
    </location>
</feature>
<keyword evidence="3" id="KW-1185">Reference proteome</keyword>
<sequence>MEAGDGDHDGDGPGWRRTRTATGGDNREQQQHDTEMPAEFKISSKINLTITDNGSNFLKALKMFQEKEARKERASQKEGSDEDREKTMILCKLISEISWIVVIVRRRKKAKVRWMTLQMDQTLNYTMTKSVLLFHGICVALAL</sequence>
<feature type="compositionally biased region" description="Basic and acidic residues" evidence="1">
    <location>
        <begin position="25"/>
        <end position="35"/>
    </location>
</feature>
<gene>
    <name evidence="2" type="ORF">GHT06_005715</name>
</gene>
<dbReference type="Proteomes" id="UP000820818">
    <property type="component" value="Unassembled WGS sequence"/>
</dbReference>
<dbReference type="AlphaFoldDB" id="A0AAD5PM82"/>
<organism evidence="2 3">
    <name type="scientific">Daphnia sinensis</name>
    <dbReference type="NCBI Taxonomy" id="1820382"/>
    <lineage>
        <taxon>Eukaryota</taxon>
        <taxon>Metazoa</taxon>
        <taxon>Ecdysozoa</taxon>
        <taxon>Arthropoda</taxon>
        <taxon>Crustacea</taxon>
        <taxon>Branchiopoda</taxon>
        <taxon>Diplostraca</taxon>
        <taxon>Cladocera</taxon>
        <taxon>Anomopoda</taxon>
        <taxon>Daphniidae</taxon>
        <taxon>Daphnia</taxon>
        <taxon>Daphnia similis group</taxon>
    </lineage>
</organism>
<protein>
    <submittedName>
        <fullName evidence="2">Uncharacterized protein</fullName>
    </submittedName>
</protein>
<evidence type="ECO:0000313" key="2">
    <source>
        <dbReference type="EMBL" id="KAI9550438.1"/>
    </source>
</evidence>
<comment type="caution">
    <text evidence="2">The sequence shown here is derived from an EMBL/GenBank/DDBJ whole genome shotgun (WGS) entry which is preliminary data.</text>
</comment>
<evidence type="ECO:0000256" key="1">
    <source>
        <dbReference type="SAM" id="MobiDB-lite"/>
    </source>
</evidence>
<dbReference type="EMBL" id="WJBH02000149">
    <property type="protein sequence ID" value="KAI9550438.1"/>
    <property type="molecule type" value="Genomic_DNA"/>
</dbReference>
<name>A0AAD5PM82_9CRUS</name>
<evidence type="ECO:0000313" key="3">
    <source>
        <dbReference type="Proteomes" id="UP000820818"/>
    </source>
</evidence>
<accession>A0AAD5PM82</accession>
<feature type="compositionally biased region" description="Basic and acidic residues" evidence="1">
    <location>
        <begin position="1"/>
        <end position="11"/>
    </location>
</feature>